<evidence type="ECO:0000256" key="10">
    <source>
        <dbReference type="ARBA" id="ARBA00034478"/>
    </source>
</evidence>
<dbReference type="InterPro" id="IPR004620">
    <property type="entry name" value="MTHF_reductase_bac"/>
</dbReference>
<evidence type="ECO:0000256" key="1">
    <source>
        <dbReference type="ARBA" id="ARBA00001974"/>
    </source>
</evidence>
<evidence type="ECO:0000313" key="13">
    <source>
        <dbReference type="EMBL" id="MEN3931306.1"/>
    </source>
</evidence>
<comment type="pathway">
    <text evidence="10">Amino-acid biosynthesis; L-methionine biosynthesis via de novo pathway.</text>
</comment>
<keyword evidence="14" id="KW-1185">Reference proteome</keyword>
<dbReference type="CDD" id="cd00537">
    <property type="entry name" value="MTHFR"/>
    <property type="match status" value="1"/>
</dbReference>
<dbReference type="Gene3D" id="3.20.20.220">
    <property type="match status" value="1"/>
</dbReference>
<keyword evidence="7 12" id="KW-0560">Oxidoreductase</keyword>
<dbReference type="EC" id="1.5.1.54" evidence="12"/>
<keyword evidence="5 12" id="KW-0285">Flavoprotein</keyword>
<evidence type="ECO:0000256" key="2">
    <source>
        <dbReference type="ARBA" id="ARBA00004777"/>
    </source>
</evidence>
<dbReference type="EMBL" id="JBBYXI010000003">
    <property type="protein sequence ID" value="MEN3931306.1"/>
    <property type="molecule type" value="Genomic_DNA"/>
</dbReference>
<dbReference type="GO" id="GO:0004489">
    <property type="term" value="F:methylenetetrahydrofolate reductase [NAD(P)H] activity"/>
    <property type="evidence" value="ECO:0007669"/>
    <property type="project" value="UniProtKB-EC"/>
</dbReference>
<evidence type="ECO:0000256" key="7">
    <source>
        <dbReference type="ARBA" id="ARBA00023002"/>
    </source>
</evidence>
<evidence type="ECO:0000256" key="9">
    <source>
        <dbReference type="ARBA" id="ARBA00023167"/>
    </source>
</evidence>
<keyword evidence="9" id="KW-0486">Methionine biosynthesis</keyword>
<comment type="caution">
    <text evidence="13">The sequence shown here is derived from an EMBL/GenBank/DDBJ whole genome shotgun (WGS) entry which is preliminary data.</text>
</comment>
<gene>
    <name evidence="13" type="primary">metF</name>
    <name evidence="13" type="ORF">WJT86_09575</name>
</gene>
<sequence>MTLDHTRLSRQSGSPINVSFEFFPPKTDEMEATLWESIERLAPLNPNFVSVTYGAAGSTRERTHATVARIVKETHLKPAAHLTCVAASKEDVLDVVHSYREAGVRHIVALRGDPVDGLDARYVAHPKGFQQTCDLVEAIKKVGDFEVSVSAYPEKHPEASSLDADIDALQAKVDAGADRAITQFFFDNDVYMRFMDKVRARGITIPVVPGILPVLNFTQTAAFAEKTQTSIPAWLANRFEGLENDPKTRRLIAAACAAEQVLDLVDQGVNDFHFYTMNRADLVYAICHLLGLRAQK</sequence>
<comment type="cofactor">
    <cofactor evidence="1 12">
        <name>FAD</name>
        <dbReference type="ChEBI" id="CHEBI:57692"/>
    </cofactor>
</comment>
<evidence type="ECO:0000256" key="5">
    <source>
        <dbReference type="ARBA" id="ARBA00022630"/>
    </source>
</evidence>
<dbReference type="PANTHER" id="PTHR45754:SF3">
    <property type="entry name" value="METHYLENETETRAHYDROFOLATE REDUCTASE (NADPH)"/>
    <property type="match status" value="1"/>
</dbReference>
<comment type="similarity">
    <text evidence="3 12">Belongs to the methylenetetrahydrofolate reductase family.</text>
</comment>
<dbReference type="InterPro" id="IPR029041">
    <property type="entry name" value="FAD-linked_oxidoreductase-like"/>
</dbReference>
<proteinExistence type="inferred from homology"/>
<dbReference type="Pfam" id="PF02219">
    <property type="entry name" value="MTHFR"/>
    <property type="match status" value="1"/>
</dbReference>
<evidence type="ECO:0000256" key="8">
    <source>
        <dbReference type="ARBA" id="ARBA00023027"/>
    </source>
</evidence>
<evidence type="ECO:0000256" key="6">
    <source>
        <dbReference type="ARBA" id="ARBA00022827"/>
    </source>
</evidence>
<organism evidence="13 14">
    <name type="scientific">Hohaiivirga grylli</name>
    <dbReference type="NCBI Taxonomy" id="3133970"/>
    <lineage>
        <taxon>Bacteria</taxon>
        <taxon>Pseudomonadati</taxon>
        <taxon>Pseudomonadota</taxon>
        <taxon>Alphaproteobacteria</taxon>
        <taxon>Hyphomicrobiales</taxon>
        <taxon>Methylobacteriaceae</taxon>
        <taxon>Hohaiivirga</taxon>
    </lineage>
</organism>
<dbReference type="InterPro" id="IPR003171">
    <property type="entry name" value="Mehydrof_redctse-like"/>
</dbReference>
<comment type="pathway">
    <text evidence="2 12">One-carbon metabolism; tetrahydrofolate interconversion.</text>
</comment>
<evidence type="ECO:0000256" key="11">
    <source>
        <dbReference type="ARBA" id="ARBA00048628"/>
    </source>
</evidence>
<dbReference type="NCBIfam" id="TIGR00676">
    <property type="entry name" value="fadh2"/>
    <property type="match status" value="1"/>
</dbReference>
<keyword evidence="6 12" id="KW-0274">FAD</keyword>
<protein>
    <recommendedName>
        <fullName evidence="12">Methylenetetrahydrofolate reductase</fullName>
        <ecNumber evidence="12">1.5.1.54</ecNumber>
    </recommendedName>
</protein>
<name>A0ABV0BM06_9HYPH</name>
<comment type="catalytic activity">
    <reaction evidence="11">
        <text>(6S)-5-methyl-5,6,7,8-tetrahydrofolate + NAD(+) = (6R)-5,10-methylene-5,6,7,8-tetrahydrofolate + NADH + H(+)</text>
        <dbReference type="Rhea" id="RHEA:19821"/>
        <dbReference type="ChEBI" id="CHEBI:15378"/>
        <dbReference type="ChEBI" id="CHEBI:15636"/>
        <dbReference type="ChEBI" id="CHEBI:18608"/>
        <dbReference type="ChEBI" id="CHEBI:57540"/>
        <dbReference type="ChEBI" id="CHEBI:57945"/>
        <dbReference type="EC" id="1.5.1.54"/>
    </reaction>
    <physiologicalReaction direction="right-to-left" evidence="11">
        <dbReference type="Rhea" id="RHEA:19823"/>
    </physiologicalReaction>
</comment>
<dbReference type="Proteomes" id="UP001418637">
    <property type="component" value="Unassembled WGS sequence"/>
</dbReference>
<dbReference type="PANTHER" id="PTHR45754">
    <property type="entry name" value="METHYLENETETRAHYDROFOLATE REDUCTASE"/>
    <property type="match status" value="1"/>
</dbReference>
<dbReference type="RefSeq" id="WP_346337340.1">
    <property type="nucleotide sequence ID" value="NZ_JBBYXI010000003.1"/>
</dbReference>
<evidence type="ECO:0000256" key="3">
    <source>
        <dbReference type="ARBA" id="ARBA00006743"/>
    </source>
</evidence>
<keyword evidence="4" id="KW-0028">Amino-acid biosynthesis</keyword>
<evidence type="ECO:0000313" key="14">
    <source>
        <dbReference type="Proteomes" id="UP001418637"/>
    </source>
</evidence>
<dbReference type="SUPFAM" id="SSF51730">
    <property type="entry name" value="FAD-linked oxidoreductase"/>
    <property type="match status" value="1"/>
</dbReference>
<evidence type="ECO:0000256" key="4">
    <source>
        <dbReference type="ARBA" id="ARBA00022605"/>
    </source>
</evidence>
<accession>A0ABV0BM06</accession>
<keyword evidence="8" id="KW-0520">NAD</keyword>
<evidence type="ECO:0000256" key="12">
    <source>
        <dbReference type="RuleBase" id="RU003862"/>
    </source>
</evidence>
<reference evidence="13 14" key="1">
    <citation type="submission" date="2024-04" db="EMBL/GenBank/DDBJ databases">
        <title>A novel species isolated from cricket.</title>
        <authorList>
            <person name="Wang H.-C."/>
        </authorList>
    </citation>
    <scope>NUCLEOTIDE SEQUENCE [LARGE SCALE GENOMIC DNA]</scope>
    <source>
        <strain evidence="13 14">WL0021</strain>
    </source>
</reference>